<evidence type="ECO:0000313" key="4">
    <source>
        <dbReference type="EMBL" id="CEK76557.1"/>
    </source>
</evidence>
<dbReference type="InterPro" id="IPR019387">
    <property type="entry name" value="SAYSvFN_dom"/>
</dbReference>
<dbReference type="EMBL" id="HACG01029692">
    <property type="protein sequence ID" value="CEK76557.1"/>
    <property type="molecule type" value="Transcribed_RNA"/>
</dbReference>
<dbReference type="InterPro" id="IPR039159">
    <property type="entry name" value="SAYSD1"/>
</dbReference>
<reference evidence="4" key="1">
    <citation type="submission" date="2014-12" db="EMBL/GenBank/DDBJ databases">
        <title>Insight into the proteome of Arion vulgaris.</title>
        <authorList>
            <person name="Aradska J."/>
            <person name="Bulat T."/>
            <person name="Smidak R."/>
            <person name="Sarate P."/>
            <person name="Gangsoo J."/>
            <person name="Sialana F."/>
            <person name="Bilban M."/>
            <person name="Lubec G."/>
        </authorList>
    </citation>
    <scope>NUCLEOTIDE SEQUENCE</scope>
    <source>
        <tissue evidence="4">Skin</tissue>
    </source>
</reference>
<accession>A0A0B7A7D0</accession>
<proteinExistence type="predicted"/>
<evidence type="ECO:0000256" key="2">
    <source>
        <dbReference type="SAM" id="Phobius"/>
    </source>
</evidence>
<feature type="non-terminal residue" evidence="4">
    <location>
        <position position="1"/>
    </location>
</feature>
<evidence type="ECO:0000256" key="1">
    <source>
        <dbReference type="SAM" id="MobiDB-lite"/>
    </source>
</evidence>
<keyword evidence="2" id="KW-0812">Transmembrane</keyword>
<sequence>RRRKEKEKQPEQSLINKLKLVITNRSKEAESEDQDKTEDSSQKNYSKALVRNEQLPSVKRKSKQHIENPKQQEVEIEVDSTNTAYFTKWTLTILKFLLWLTIWGLFIELQFGAVFFAISVLIFVYMNTRTGPKDNKPSAYSVFNKDCERIQGTLTAEQMQKSMFGVPGLPS</sequence>
<dbReference type="PANTHER" id="PTHR13527">
    <property type="entry name" value="SAYSVFN DOMAIN-CONTAINING PROTEIN 1"/>
    <property type="match status" value="1"/>
</dbReference>
<keyword evidence="2" id="KW-0472">Membrane</keyword>
<organism evidence="4">
    <name type="scientific">Arion vulgaris</name>
    <dbReference type="NCBI Taxonomy" id="1028688"/>
    <lineage>
        <taxon>Eukaryota</taxon>
        <taxon>Metazoa</taxon>
        <taxon>Spiralia</taxon>
        <taxon>Lophotrochozoa</taxon>
        <taxon>Mollusca</taxon>
        <taxon>Gastropoda</taxon>
        <taxon>Heterobranchia</taxon>
        <taxon>Euthyneura</taxon>
        <taxon>Panpulmonata</taxon>
        <taxon>Eupulmonata</taxon>
        <taxon>Stylommatophora</taxon>
        <taxon>Helicina</taxon>
        <taxon>Arionoidea</taxon>
        <taxon>Arionidae</taxon>
        <taxon>Arion</taxon>
    </lineage>
</organism>
<dbReference type="AlphaFoldDB" id="A0A0B7A7D0"/>
<name>A0A0B7A7D0_9EUPU</name>
<dbReference type="Pfam" id="PF10260">
    <property type="entry name" value="SAYSvFN"/>
    <property type="match status" value="1"/>
</dbReference>
<protein>
    <recommendedName>
        <fullName evidence="3">SAYSvFN domain-containing protein</fullName>
    </recommendedName>
</protein>
<feature type="region of interest" description="Disordered" evidence="1">
    <location>
        <begin position="20"/>
        <end position="48"/>
    </location>
</feature>
<feature type="transmembrane region" description="Helical" evidence="2">
    <location>
        <begin position="96"/>
        <end position="126"/>
    </location>
</feature>
<evidence type="ECO:0000259" key="3">
    <source>
        <dbReference type="Pfam" id="PF10260"/>
    </source>
</evidence>
<keyword evidence="2" id="KW-1133">Transmembrane helix</keyword>
<dbReference type="PANTHER" id="PTHR13527:SF0">
    <property type="entry name" value="SAYSVFN DOMAIN-CONTAINING PROTEIN 1"/>
    <property type="match status" value="1"/>
</dbReference>
<gene>
    <name evidence="4" type="primary">ORF100495</name>
</gene>
<feature type="domain" description="SAYSvFN" evidence="3">
    <location>
        <begin position="95"/>
        <end position="163"/>
    </location>
</feature>